<reference evidence="1 2" key="1">
    <citation type="submission" date="2018-10" db="EMBL/GenBank/DDBJ databases">
        <authorList>
            <person name="Perry B.J."/>
            <person name="Sullivan J.T."/>
            <person name="Murphy R.J.T."/>
            <person name="Ramsay J.P."/>
            <person name="Ronson C.W."/>
        </authorList>
    </citation>
    <scope>NUCLEOTIDE SEQUENCE [LARGE SCALE GENOMIC DNA]</scope>
    <source>
        <strain evidence="1 2">NZP2014</strain>
    </source>
</reference>
<accession>A0A6M7UK99</accession>
<protein>
    <submittedName>
        <fullName evidence="1">Uncharacterized protein</fullName>
    </submittedName>
</protein>
<dbReference type="AlphaFoldDB" id="A0A6M7UK99"/>
<evidence type="ECO:0000313" key="1">
    <source>
        <dbReference type="EMBL" id="QKC76548.1"/>
    </source>
</evidence>
<dbReference type="Proteomes" id="UP000503339">
    <property type="component" value="Chromosome"/>
</dbReference>
<keyword evidence="2" id="KW-1185">Reference proteome</keyword>
<proteinExistence type="predicted"/>
<evidence type="ECO:0000313" key="2">
    <source>
        <dbReference type="Proteomes" id="UP000503339"/>
    </source>
</evidence>
<name>A0A6M7UK99_9HYPH</name>
<sequence length="61" mass="6627">MNHLIIDPAQRVVLKRLYKAALQRLPTGAATAVLGRISCDLGAKNRRGDRPFGRVAIMQAG</sequence>
<dbReference type="RefSeq" id="WP_064989372.1">
    <property type="nucleotide sequence ID" value="NZ_CP033361.1"/>
</dbReference>
<organism evidence="1 2">
    <name type="scientific">Mesorhizobium erdmanii</name>
    <dbReference type="NCBI Taxonomy" id="1777866"/>
    <lineage>
        <taxon>Bacteria</taxon>
        <taxon>Pseudomonadati</taxon>
        <taxon>Pseudomonadota</taxon>
        <taxon>Alphaproteobacteria</taxon>
        <taxon>Hyphomicrobiales</taxon>
        <taxon>Phyllobacteriaceae</taxon>
        <taxon>Mesorhizobium</taxon>
    </lineage>
</organism>
<dbReference type="EMBL" id="CP033361">
    <property type="protein sequence ID" value="QKC76548.1"/>
    <property type="molecule type" value="Genomic_DNA"/>
</dbReference>
<dbReference type="KEGG" id="merd:EB233_14275"/>
<gene>
    <name evidence="1" type="ORF">EB233_14275</name>
</gene>